<reference evidence="3" key="2">
    <citation type="submission" date="2025-08" db="UniProtKB">
        <authorList>
            <consortium name="Ensembl"/>
        </authorList>
    </citation>
    <scope>IDENTIFICATION</scope>
    <source>
        <strain evidence="3">Glennie</strain>
    </source>
</reference>
<dbReference type="InterPro" id="IPR017859">
    <property type="entry name" value="Treacle"/>
</dbReference>
<feature type="region of interest" description="Disordered" evidence="1">
    <location>
        <begin position="1453"/>
        <end position="1711"/>
    </location>
</feature>
<dbReference type="OrthoDB" id="9838304at2759"/>
<feature type="compositionally biased region" description="Acidic residues" evidence="1">
    <location>
        <begin position="570"/>
        <end position="583"/>
    </location>
</feature>
<feature type="compositionally biased region" description="Acidic residues" evidence="1">
    <location>
        <begin position="649"/>
        <end position="660"/>
    </location>
</feature>
<feature type="compositionally biased region" description="Polar residues" evidence="1">
    <location>
        <begin position="981"/>
        <end position="999"/>
    </location>
</feature>
<dbReference type="RefSeq" id="XP_028906174.1">
    <property type="nucleotide sequence ID" value="XM_029050341.2"/>
</dbReference>
<feature type="compositionally biased region" description="Acidic residues" evidence="1">
    <location>
        <begin position="1696"/>
        <end position="1706"/>
    </location>
</feature>
<feature type="compositionally biased region" description="Polar residues" evidence="1">
    <location>
        <begin position="1257"/>
        <end position="1277"/>
    </location>
</feature>
<feature type="compositionally biased region" description="Acidic residues" evidence="1">
    <location>
        <begin position="1020"/>
        <end position="1030"/>
    </location>
</feature>
<organism evidence="3 4">
    <name type="scientific">Ornithorhynchus anatinus</name>
    <name type="common">Duckbill platypus</name>
    <dbReference type="NCBI Taxonomy" id="9258"/>
    <lineage>
        <taxon>Eukaryota</taxon>
        <taxon>Metazoa</taxon>
        <taxon>Chordata</taxon>
        <taxon>Craniata</taxon>
        <taxon>Vertebrata</taxon>
        <taxon>Euteleostomi</taxon>
        <taxon>Mammalia</taxon>
        <taxon>Monotremata</taxon>
        <taxon>Ornithorhynchidae</taxon>
        <taxon>Ornithorhynchus</taxon>
    </lineage>
</organism>
<accession>A0A6I8NP92</accession>
<dbReference type="GeneTree" id="ENSGT00730000111382"/>
<dbReference type="SMART" id="SM00667">
    <property type="entry name" value="LisH"/>
    <property type="match status" value="1"/>
</dbReference>
<feature type="compositionally biased region" description="Polar residues" evidence="1">
    <location>
        <begin position="684"/>
        <end position="702"/>
    </location>
</feature>
<feature type="compositionally biased region" description="Polar residues" evidence="1">
    <location>
        <begin position="891"/>
        <end position="900"/>
    </location>
</feature>
<dbReference type="CTD" id="6949"/>
<protein>
    <submittedName>
        <fullName evidence="3">Treacle ribosome biosis factor 1</fullName>
    </submittedName>
</protein>
<dbReference type="Pfam" id="PF03546">
    <property type="entry name" value="Treacle"/>
    <property type="match status" value="2"/>
</dbReference>
<feature type="compositionally biased region" description="Acidic residues" evidence="1">
    <location>
        <begin position="439"/>
        <end position="451"/>
    </location>
</feature>
<dbReference type="KEGG" id="oaa:100079178"/>
<evidence type="ECO:0000313" key="4">
    <source>
        <dbReference type="Proteomes" id="UP000002279"/>
    </source>
</evidence>
<feature type="domain" description="Treacle protein" evidence="2">
    <location>
        <begin position="938"/>
        <end position="1290"/>
    </location>
</feature>
<feature type="compositionally biased region" description="Acidic residues" evidence="1">
    <location>
        <begin position="1095"/>
        <end position="1106"/>
    </location>
</feature>
<gene>
    <name evidence="3" type="primary">TCOF1</name>
</gene>
<feature type="region of interest" description="Disordered" evidence="1">
    <location>
        <begin position="1732"/>
        <end position="1891"/>
    </location>
</feature>
<feature type="compositionally biased region" description="Acidic residues" evidence="1">
    <location>
        <begin position="796"/>
        <end position="807"/>
    </location>
</feature>
<feature type="compositionally biased region" description="Basic and acidic residues" evidence="1">
    <location>
        <begin position="1849"/>
        <end position="1858"/>
    </location>
</feature>
<evidence type="ECO:0000313" key="3">
    <source>
        <dbReference type="Ensembl" id="ENSOANP00000042912.1"/>
    </source>
</evidence>
<feature type="compositionally biased region" description="Acidic residues" evidence="1">
    <location>
        <begin position="1169"/>
        <end position="1179"/>
    </location>
</feature>
<evidence type="ECO:0000259" key="2">
    <source>
        <dbReference type="Pfam" id="PF03546"/>
    </source>
</evidence>
<feature type="compositionally biased region" description="Low complexity" evidence="1">
    <location>
        <begin position="1310"/>
        <end position="1326"/>
    </location>
</feature>
<evidence type="ECO:0000256" key="1">
    <source>
        <dbReference type="SAM" id="MobiDB-lite"/>
    </source>
</evidence>
<dbReference type="OMA" id="QQWDPQQ"/>
<feature type="compositionally biased region" description="Low complexity" evidence="1">
    <location>
        <begin position="390"/>
        <end position="400"/>
    </location>
</feature>
<feature type="compositionally biased region" description="Acidic residues" evidence="1">
    <location>
        <begin position="498"/>
        <end position="509"/>
    </location>
</feature>
<feature type="compositionally biased region" description="Basic and acidic residues" evidence="1">
    <location>
        <begin position="1820"/>
        <end position="1841"/>
    </location>
</feature>
<feature type="compositionally biased region" description="Acidic residues" evidence="1">
    <location>
        <begin position="1245"/>
        <end position="1256"/>
    </location>
</feature>
<feature type="compositionally biased region" description="Acidic residues" evidence="1">
    <location>
        <begin position="361"/>
        <end position="374"/>
    </location>
</feature>
<feature type="compositionally biased region" description="Basic and acidic residues" evidence="1">
    <location>
        <begin position="1798"/>
        <end position="1809"/>
    </location>
</feature>
<feature type="compositionally biased region" description="Acidic residues" evidence="1">
    <location>
        <begin position="1386"/>
        <end position="1395"/>
    </location>
</feature>
<dbReference type="Proteomes" id="UP000002279">
    <property type="component" value="Chromosome X1"/>
</dbReference>
<dbReference type="GO" id="GO:0097110">
    <property type="term" value="F:scaffold protein binding"/>
    <property type="evidence" value="ECO:0000318"/>
    <property type="project" value="GO_Central"/>
</dbReference>
<feature type="compositionally biased region" description="Polar residues" evidence="1">
    <location>
        <begin position="166"/>
        <end position="176"/>
    </location>
</feature>
<dbReference type="InterPro" id="IPR006594">
    <property type="entry name" value="LisH"/>
</dbReference>
<dbReference type="Bgee" id="ENSOANG00000002305">
    <property type="expression patterns" value="Expressed in fibroblast and 7 other cell types or tissues"/>
</dbReference>
<feature type="compositionally biased region" description="Acidic residues" evidence="1">
    <location>
        <begin position="287"/>
        <end position="300"/>
    </location>
</feature>
<proteinExistence type="predicted"/>
<dbReference type="InterPro" id="IPR003993">
    <property type="entry name" value="Treacle_dom"/>
</dbReference>
<dbReference type="PROSITE" id="PS50896">
    <property type="entry name" value="LISH"/>
    <property type="match status" value="1"/>
</dbReference>
<feature type="compositionally biased region" description="Pro residues" evidence="1">
    <location>
        <begin position="1585"/>
        <end position="1594"/>
    </location>
</feature>
<feature type="compositionally biased region" description="Acidic residues" evidence="1">
    <location>
        <begin position="720"/>
        <end position="730"/>
    </location>
</feature>
<feature type="compositionally biased region" description="Acidic residues" evidence="1">
    <location>
        <begin position="870"/>
        <end position="880"/>
    </location>
</feature>
<feature type="compositionally biased region" description="Polar residues" evidence="1">
    <location>
        <begin position="1669"/>
        <end position="1678"/>
    </location>
</feature>
<feature type="compositionally biased region" description="Basic residues" evidence="1">
    <location>
        <begin position="1788"/>
        <end position="1797"/>
    </location>
</feature>
<feature type="region of interest" description="Disordered" evidence="1">
    <location>
        <begin position="118"/>
        <end position="1285"/>
    </location>
</feature>
<keyword evidence="4" id="KW-1185">Reference proteome</keyword>
<feature type="compositionally biased region" description="Polar residues" evidence="1">
    <location>
        <begin position="1415"/>
        <end position="1427"/>
    </location>
</feature>
<feature type="region of interest" description="Disordered" evidence="1">
    <location>
        <begin position="58"/>
        <end position="106"/>
    </location>
</feature>
<feature type="region of interest" description="Disordered" evidence="1">
    <location>
        <begin position="1308"/>
        <end position="1437"/>
    </location>
</feature>
<feature type="domain" description="Treacle protein" evidence="2">
    <location>
        <begin position="356"/>
        <end position="784"/>
    </location>
</feature>
<dbReference type="InParanoid" id="A0A6I8NP92"/>
<feature type="compositionally biased region" description="Polar residues" evidence="1">
    <location>
        <begin position="1352"/>
        <end position="1362"/>
    </location>
</feature>
<name>A0A6I8NP92_ORNAN</name>
<dbReference type="PANTHER" id="PTHR20787:SF10">
    <property type="entry name" value="TREACLE PROTEIN"/>
    <property type="match status" value="1"/>
</dbReference>
<dbReference type="PANTHER" id="PTHR20787">
    <property type="entry name" value="TREACLE"/>
    <property type="match status" value="1"/>
</dbReference>
<dbReference type="Ensembl" id="ENSOANT00000067842.1">
    <property type="protein sequence ID" value="ENSOANP00000042912.1"/>
    <property type="gene ID" value="ENSOANG00000002305.3"/>
</dbReference>
<feature type="compositionally biased region" description="Acidic residues" evidence="1">
    <location>
        <begin position="946"/>
        <end position="957"/>
    </location>
</feature>
<feature type="compositionally biased region" description="Polar residues" evidence="1">
    <location>
        <begin position="1039"/>
        <end position="1050"/>
    </location>
</feature>
<dbReference type="GO" id="GO:0005730">
    <property type="term" value="C:nucleolus"/>
    <property type="evidence" value="ECO:0000318"/>
    <property type="project" value="GO_Central"/>
</dbReference>
<dbReference type="GO" id="GO:0042790">
    <property type="term" value="P:nucleolar large rRNA transcription by RNA polymerase I"/>
    <property type="evidence" value="ECO:0000318"/>
    <property type="project" value="GO_Central"/>
</dbReference>
<dbReference type="GeneID" id="100079178"/>
<feature type="compositionally biased region" description="Low complexity" evidence="1">
    <location>
        <begin position="177"/>
        <end position="194"/>
    </location>
</feature>
<dbReference type="FunCoup" id="A0A6I8NP92">
    <property type="interactions" value="2400"/>
</dbReference>
<reference evidence="3 4" key="1">
    <citation type="journal article" date="2008" name="Nature">
        <title>Genome analysis of the platypus reveals unique signatures of evolution.</title>
        <authorList>
            <person name="Warren W.C."/>
            <person name="Hillier L.W."/>
            <person name="Marshall Graves J.A."/>
            <person name="Birney E."/>
            <person name="Ponting C.P."/>
            <person name="Grutzner F."/>
            <person name="Belov K."/>
            <person name="Miller W."/>
            <person name="Clarke L."/>
            <person name="Chinwalla A.T."/>
            <person name="Yang S.P."/>
            <person name="Heger A."/>
            <person name="Locke D.P."/>
            <person name="Miethke P."/>
            <person name="Waters P.D."/>
            <person name="Veyrunes F."/>
            <person name="Fulton L."/>
            <person name="Fulton B."/>
            <person name="Graves T."/>
            <person name="Wallis J."/>
            <person name="Puente X.S."/>
            <person name="Lopez-Otin C."/>
            <person name="Ordonez G.R."/>
            <person name="Eichler E.E."/>
            <person name="Chen L."/>
            <person name="Cheng Z."/>
            <person name="Deakin J.E."/>
            <person name="Alsop A."/>
            <person name="Thompson K."/>
            <person name="Kirby P."/>
            <person name="Papenfuss A.T."/>
            <person name="Wakefield M.J."/>
            <person name="Olender T."/>
            <person name="Lancet D."/>
            <person name="Huttley G.A."/>
            <person name="Smit A.F."/>
            <person name="Pask A."/>
            <person name="Temple-Smith P."/>
            <person name="Batzer M.A."/>
            <person name="Walker J.A."/>
            <person name="Konkel M.K."/>
            <person name="Harris R.S."/>
            <person name="Whittington C.M."/>
            <person name="Wong E.S."/>
            <person name="Gemmell N.J."/>
            <person name="Buschiazzo E."/>
            <person name="Vargas Jentzsch I.M."/>
            <person name="Merkel A."/>
            <person name="Schmitz J."/>
            <person name="Zemann A."/>
            <person name="Churakov G."/>
            <person name="Kriegs J.O."/>
            <person name="Brosius J."/>
            <person name="Murchison E.P."/>
            <person name="Sachidanandam R."/>
            <person name="Smith C."/>
            <person name="Hannon G.J."/>
            <person name="Tsend-Ayush E."/>
            <person name="McMillan D."/>
            <person name="Attenborough R."/>
            <person name="Rens W."/>
            <person name="Ferguson-Smith M."/>
            <person name="Lefevre C.M."/>
            <person name="Sharp J.A."/>
            <person name="Nicholas K.R."/>
            <person name="Ray D.A."/>
            <person name="Kube M."/>
            <person name="Reinhardt R."/>
            <person name="Pringle T.H."/>
            <person name="Taylor J."/>
            <person name="Jones R.C."/>
            <person name="Nixon B."/>
            <person name="Dacheux J.L."/>
            <person name="Niwa H."/>
            <person name="Sekita Y."/>
            <person name="Huang X."/>
            <person name="Stark A."/>
            <person name="Kheradpour P."/>
            <person name="Kellis M."/>
            <person name="Flicek P."/>
            <person name="Chen Y."/>
            <person name="Webber C."/>
            <person name="Hardison R."/>
            <person name="Nelson J."/>
            <person name="Hallsworth-Pepin K."/>
            <person name="Delehaunty K."/>
            <person name="Markovic C."/>
            <person name="Minx P."/>
            <person name="Feng Y."/>
            <person name="Kremitzki C."/>
            <person name="Mitreva M."/>
            <person name="Glasscock J."/>
            <person name="Wylie T."/>
            <person name="Wohldmann P."/>
            <person name="Thiru P."/>
            <person name="Nhan M.N."/>
            <person name="Pohl C.S."/>
            <person name="Smith S.M."/>
            <person name="Hou S."/>
            <person name="Nefedov M."/>
            <person name="de Jong P.J."/>
            <person name="Renfree M.B."/>
            <person name="Mardis E.R."/>
            <person name="Wilson R.K."/>
        </authorList>
    </citation>
    <scope>NUCLEOTIDE SEQUENCE [LARGE SCALE GENOMIC DNA]</scope>
    <source>
        <strain evidence="3 4">Glennie</strain>
    </source>
</reference>
<sequence length="1891" mass="192289">MAEAKKRRELLPLIHQHLLQAGYVRAAREVKLQSGQKTFPTQPVTLLDIYTHWERTSEEAKKRKADELDENLQAKKVRVSDPVSSSESSEVEEEYTAKGMKTTRPLLAKSVTLMPEKNLAVTKDRAKGKNKKVTGKAVNSISPPTPNKGPAPLGKPGLATLAQALSPRSNPVSKNQAADSSSSSSDSEAEGAASVDRLHPRPVAGPVARKPESSSSGASGDETDIETQVKPGVKAQLTNTPGRMVPASTGPKGGTSAPGTGKPVTASPQAKAGTPVRIAGDGRPEESSESSEESESEEEMPASQGQVKPAVTAPHVTPGSTKKPQGRASTPAARKAVAATTPRAQIGAPGKAVEMRRAEESSESSEESEGEDEVPASQGQVKAAGRTPLVSSVPVSPVSVKGSQEKATAPALRKPVTQPSQAKVGTPNVATKAGVESSESSEESESEEEAPAPEGKVSQARAPAGRGAVTAPASTKGAAATHPQAQAKKVGSRKPEESSESSESSESEEASASKGSVKAAGRTPRALSVPVTPISFTGTHERVSASVATRPQAKAGTPIQASGAGRAEESSESSEESESEEEAPAVQGPVKPAVTASQVSVPLGSAKKPQGRASTPAAGKAMAATSLQAKIVTPTAKAVGAGKPGESSESSEESESEEETPASQGQVKAAGRTPRAVSVPVTPISVTGTHERVSTSVATQLRTKAGTPVQAEKAEKSSESSEESESEEEAPAVRGKGKPVVIASQVGITPGSARKPQGRVSTPAAGNRVAATAPMAKVATPTTKASGGGKPGESSESSEESESEEEAPASQGQVKAAGRTPRAVSVPVTPISISGTHERASASVATRPQAKAGTPIKASGAGRAENSSESSEESESEEEAPAVQGPVKPAVTTSQVSVTRGSAKKPQGRASTPAAGKAMAATSLQAKVVTPTAKAVGAGKPGESSESSEESESEEEAPASQGQVEAAGRTPRAVSVPVTPISVTGTHERVSTSVATQPQAKAGTPIKASGAGRAEKSSESSEESESEEEAPTVRGQVKPTVTASQVSVTPGSIKKFQGKASTPAAGKGVATKSTRAKVVTSTDASGGGKPGESSESSEESESEEETPASQGQVKAAGRTPRAVSVPVTPISVTGTYERVSASVTTQPQAKAGTPIKASGAGRAEKSSESSDESESEEEALAVQGPVKPAVTTSQVGVPLGSAKKPQGRGSTPAAGKAMAATPLQAKVVTPTAKAAGGGKPGESSESSEESESEEETPASQGQVGVTPGSTKKTQGRASTPAAGRAVVTTLPQIKVNKTPLIFVDPKRSLAGKAAAPTKAAVPVSASKEGRVAESEGSSSSGSEEEEEDLIPATQNLDTSTAKPTVVALPIARRGPVPAPRASSPEDSSEESDSEEEKSTQVKPSPALAPLAVATVKTSGQKARTPQPSVKGRKTSGSALAQLPAALKIPALTKAAQDAGGFPGSTPSSILKGSNGKKAKGKAGQPQASPTKAAGATRRAAHINSNNLPGKRQKENGEGVTKAKSAPKKGAAPKEEAGMVPESSEVSSEEEVEPSQSLLSGSPAPRLPGSTPKSTPTVPAKAQPPETLPRGPPKPEVGKTTAANDPLGVIVPASSATDDSSDGGSSEDDGKPTAVKPPVGTGRETSCEKETPVAPRHPVTVPNSAPPVPTSNHKSTPGTNAAYALLSLARAGAESSGDGELDSEEEALATSRAQASVVKVLTDLLQQEKKKATKIIKAAKSPKVKEGKKQKSSQKRKLAGEDGDTKATGNKKQKLATEDSQEGEAKAGKGGRTKKGKKEKGTGDAQEKRVRGASGTKKSKEKSGDDLDPTKVRSEDAGDTKTKKEKKEKKKSDKKDKTPKDKKKRKKSLSKDSDSSVLKKKKKKEKKVDQSK</sequence>
<reference evidence="3" key="3">
    <citation type="submission" date="2025-09" db="UniProtKB">
        <authorList>
            <consortium name="Ensembl"/>
        </authorList>
    </citation>
    <scope>IDENTIFICATION</scope>
    <source>
        <strain evidence="3">Glennie</strain>
    </source>
</reference>